<proteinExistence type="predicted"/>
<dbReference type="EMBL" id="AMCI01004613">
    <property type="protein sequence ID" value="EJW97747.1"/>
    <property type="molecule type" value="Genomic_DNA"/>
</dbReference>
<evidence type="ECO:0008006" key="2">
    <source>
        <dbReference type="Google" id="ProtNLM"/>
    </source>
</evidence>
<protein>
    <recommendedName>
        <fullName evidence="2">HTH cro/C1-type domain-containing protein</fullName>
    </recommendedName>
</protein>
<evidence type="ECO:0000313" key="1">
    <source>
        <dbReference type="EMBL" id="EJW97747.1"/>
    </source>
</evidence>
<accession>J9G7J2</accession>
<gene>
    <name evidence="1" type="ORF">EVA_14153</name>
</gene>
<sequence length="141" mass="16502">MNTRLQQFIQYKTGGKKTEFAHLMGWSPQYLNRLIQGDSGIGSKPIIALLKKFPELNARWLLLGEGNMIVIGTDEVKERLYKLMTLERYLPVMTVEQQTAIANGQLDYTHKQICQWETLLQQRKEAIDQRFERAFTKQKQQ</sequence>
<dbReference type="AlphaFoldDB" id="J9G7J2"/>
<name>J9G7J2_9ZZZZ</name>
<reference evidence="1" key="1">
    <citation type="journal article" date="2012" name="PLoS ONE">
        <title>Gene sets for utilization of primary and secondary nutrition supplies in the distal gut of endangered iberian lynx.</title>
        <authorList>
            <person name="Alcaide M."/>
            <person name="Messina E."/>
            <person name="Richter M."/>
            <person name="Bargiela R."/>
            <person name="Peplies J."/>
            <person name="Huws S.A."/>
            <person name="Newbold C.J."/>
            <person name="Golyshin P.N."/>
            <person name="Simon M.A."/>
            <person name="Lopez G."/>
            <person name="Yakimov M.M."/>
            <person name="Ferrer M."/>
        </authorList>
    </citation>
    <scope>NUCLEOTIDE SEQUENCE</scope>
</reference>
<comment type="caution">
    <text evidence="1">The sequence shown here is derived from an EMBL/GenBank/DDBJ whole genome shotgun (WGS) entry which is preliminary data.</text>
</comment>
<organism evidence="1">
    <name type="scientific">gut metagenome</name>
    <dbReference type="NCBI Taxonomy" id="749906"/>
    <lineage>
        <taxon>unclassified sequences</taxon>
        <taxon>metagenomes</taxon>
        <taxon>organismal metagenomes</taxon>
    </lineage>
</organism>